<gene>
    <name evidence="1" type="ORF">KPL71_015790</name>
</gene>
<dbReference type="EMBL" id="CM039174">
    <property type="protein sequence ID" value="KAH9755456.1"/>
    <property type="molecule type" value="Genomic_DNA"/>
</dbReference>
<keyword evidence="2" id="KW-1185">Reference proteome</keyword>
<name>A0ACB8KMB0_CITSI</name>
<dbReference type="Proteomes" id="UP000829398">
    <property type="component" value="Chromosome 5"/>
</dbReference>
<evidence type="ECO:0000313" key="2">
    <source>
        <dbReference type="Proteomes" id="UP000829398"/>
    </source>
</evidence>
<keyword evidence="1" id="KW-0540">Nuclease</keyword>
<sequence length="651" mass="73788">MLSEGSLYNVKNLKVVSTTGEYIPLSNQYKIIFLVITSLKRLEEGTVKIPINGFQFVSLNLINLRVNDNTILLDVIGSFCGVGDIEIVGADFSLCLLGMGLEERVAESCINGHKADCAWTVSVHTFSDITNISPVVFLHLLKECYIHGTCKATRKFRALQQQVSQALCNSPEPGPATFIVRCLYVLPIFGVYSEGFSHLIISALRRHQKTTVNSADSTQAKEIAAYLFLDITGGFVDHDEKLMVKILEAFDVRLTDIEKAITQLKAQNEHRFDTAKTVIEQYIFAMIDSQSYMTAVSLLEHFSIRQSGESFLLKMIQNKEFKAAEKWATFMGKPMLCLLVQQFVDRNMLKSAYDTIKKNDLQQDFPDVYHKCKENLLKRLAEKACWDIAEAKTKGDKRLLEYLVYLAMEAGYSEKVDELCERYSLEGFLKTREPEAGFVHSRFLHLKELVVEDIIWVDEVDGLHKAICHIEGCKVVGIDCEWKPNYVKGCKMNKVSIMQIASDEMVFIFDLIKLAEDVPDVLDSCLTRILQSPGILKLGYNFQCDIKQLAHSYGELECFKHYEMLLDIQNVFKEPKGGLSGLAELEYAALDAVVLLQIFHHVRSCSQPTDVSEGHDKIEWKSYIVSHMDNPKKSKKRPTIKKETESGANYH</sequence>
<organism evidence="1 2">
    <name type="scientific">Citrus sinensis</name>
    <name type="common">Sweet orange</name>
    <name type="synonym">Citrus aurantium var. sinensis</name>
    <dbReference type="NCBI Taxonomy" id="2711"/>
    <lineage>
        <taxon>Eukaryota</taxon>
        <taxon>Viridiplantae</taxon>
        <taxon>Streptophyta</taxon>
        <taxon>Embryophyta</taxon>
        <taxon>Tracheophyta</taxon>
        <taxon>Spermatophyta</taxon>
        <taxon>Magnoliopsida</taxon>
        <taxon>eudicotyledons</taxon>
        <taxon>Gunneridae</taxon>
        <taxon>Pentapetalae</taxon>
        <taxon>rosids</taxon>
        <taxon>malvids</taxon>
        <taxon>Sapindales</taxon>
        <taxon>Rutaceae</taxon>
        <taxon>Aurantioideae</taxon>
        <taxon>Citrus</taxon>
    </lineage>
</organism>
<keyword evidence="1" id="KW-0378">Hydrolase</keyword>
<keyword evidence="1" id="KW-0269">Exonuclease</keyword>
<comment type="caution">
    <text evidence="1">The sequence shown here is derived from an EMBL/GenBank/DDBJ whole genome shotgun (WGS) entry which is preliminary data.</text>
</comment>
<protein>
    <submittedName>
        <fullName evidence="1">3'-5' exonuclease domain-containing protein</fullName>
    </submittedName>
</protein>
<reference evidence="2" key="1">
    <citation type="journal article" date="2023" name="Hortic. Res.">
        <title>A chromosome-level phased genome enabling allele-level studies in sweet orange: a case study on citrus Huanglongbing tolerance.</title>
        <authorList>
            <person name="Wu B."/>
            <person name="Yu Q."/>
            <person name="Deng Z."/>
            <person name="Duan Y."/>
            <person name="Luo F."/>
            <person name="Gmitter F. Jr."/>
        </authorList>
    </citation>
    <scope>NUCLEOTIDE SEQUENCE [LARGE SCALE GENOMIC DNA]</scope>
    <source>
        <strain evidence="2">cv. Valencia</strain>
    </source>
</reference>
<proteinExistence type="predicted"/>
<evidence type="ECO:0000313" key="1">
    <source>
        <dbReference type="EMBL" id="KAH9755456.1"/>
    </source>
</evidence>
<accession>A0ACB8KMB0</accession>